<evidence type="ECO:0000313" key="1">
    <source>
        <dbReference type="EMBL" id="CAG8453292.1"/>
    </source>
</evidence>
<dbReference type="Proteomes" id="UP000789759">
    <property type="component" value="Unassembled WGS sequence"/>
</dbReference>
<gene>
    <name evidence="1" type="ORF">CPELLU_LOCUS259</name>
</gene>
<dbReference type="EMBL" id="CAJVQA010000059">
    <property type="protein sequence ID" value="CAG8453292.1"/>
    <property type="molecule type" value="Genomic_DNA"/>
</dbReference>
<keyword evidence="2" id="KW-1185">Reference proteome</keyword>
<comment type="caution">
    <text evidence="1">The sequence shown here is derived from an EMBL/GenBank/DDBJ whole genome shotgun (WGS) entry which is preliminary data.</text>
</comment>
<accession>A0A9N8YWX1</accession>
<protein>
    <submittedName>
        <fullName evidence="1">5582_t:CDS:1</fullName>
    </submittedName>
</protein>
<proteinExistence type="predicted"/>
<dbReference type="AlphaFoldDB" id="A0A9N8YWX1"/>
<organism evidence="1 2">
    <name type="scientific">Cetraspora pellucida</name>
    <dbReference type="NCBI Taxonomy" id="1433469"/>
    <lineage>
        <taxon>Eukaryota</taxon>
        <taxon>Fungi</taxon>
        <taxon>Fungi incertae sedis</taxon>
        <taxon>Mucoromycota</taxon>
        <taxon>Glomeromycotina</taxon>
        <taxon>Glomeromycetes</taxon>
        <taxon>Diversisporales</taxon>
        <taxon>Gigasporaceae</taxon>
        <taxon>Cetraspora</taxon>
    </lineage>
</organism>
<evidence type="ECO:0000313" key="2">
    <source>
        <dbReference type="Proteomes" id="UP000789759"/>
    </source>
</evidence>
<reference evidence="1" key="1">
    <citation type="submission" date="2021-06" db="EMBL/GenBank/DDBJ databases">
        <authorList>
            <person name="Kallberg Y."/>
            <person name="Tangrot J."/>
            <person name="Rosling A."/>
        </authorList>
    </citation>
    <scope>NUCLEOTIDE SEQUENCE</scope>
    <source>
        <strain evidence="1">FL966</strain>
    </source>
</reference>
<name>A0A9N8YWX1_9GLOM</name>
<sequence length="52" mass="6079">MEELKLPTALDDNDDNSQFFSVDSNKLRAKYIGFDTNCDDIDILNENYWMSI</sequence>